<dbReference type="PANTHER" id="PTHR33281:SF19">
    <property type="entry name" value="VOLTAGE-DEPENDENT ANION CHANNEL-FORMING PROTEIN YNEE"/>
    <property type="match status" value="1"/>
</dbReference>
<keyword evidence="5 8" id="KW-1133">Transmembrane helix</keyword>
<proteinExistence type="predicted"/>
<dbReference type="GO" id="GO:0005886">
    <property type="term" value="C:plasma membrane"/>
    <property type="evidence" value="ECO:0007669"/>
    <property type="project" value="UniProtKB-SubCell"/>
</dbReference>
<evidence type="ECO:0000313" key="9">
    <source>
        <dbReference type="EMBL" id="TPX58643.1"/>
    </source>
</evidence>
<organism evidence="9 10">
    <name type="scientific">Chytriomyces confervae</name>
    <dbReference type="NCBI Taxonomy" id="246404"/>
    <lineage>
        <taxon>Eukaryota</taxon>
        <taxon>Fungi</taxon>
        <taxon>Fungi incertae sedis</taxon>
        <taxon>Chytridiomycota</taxon>
        <taxon>Chytridiomycota incertae sedis</taxon>
        <taxon>Chytridiomycetes</taxon>
        <taxon>Chytridiales</taxon>
        <taxon>Chytriomycetaceae</taxon>
        <taxon>Chytriomyces</taxon>
    </lineage>
</organism>
<keyword evidence="6" id="KW-0406">Ion transport</keyword>
<name>A0A507E3I9_9FUNG</name>
<comment type="caution">
    <text evidence="9">The sequence shown here is derived from an EMBL/GenBank/DDBJ whole genome shotgun (WGS) entry which is preliminary data.</text>
</comment>
<dbReference type="STRING" id="246404.A0A507E3I9"/>
<evidence type="ECO:0000256" key="5">
    <source>
        <dbReference type="ARBA" id="ARBA00022989"/>
    </source>
</evidence>
<evidence type="ECO:0000256" key="6">
    <source>
        <dbReference type="ARBA" id="ARBA00023065"/>
    </source>
</evidence>
<dbReference type="InterPro" id="IPR044669">
    <property type="entry name" value="YneE/VCCN1/2-like"/>
</dbReference>
<feature type="transmembrane region" description="Helical" evidence="8">
    <location>
        <begin position="87"/>
        <end position="106"/>
    </location>
</feature>
<keyword evidence="4 8" id="KW-0812">Transmembrane</keyword>
<keyword evidence="7 8" id="KW-0472">Membrane</keyword>
<dbReference type="Proteomes" id="UP000320333">
    <property type="component" value="Unassembled WGS sequence"/>
</dbReference>
<reference evidence="9 10" key="1">
    <citation type="journal article" date="2019" name="Sci. Rep.">
        <title>Comparative genomics of chytrid fungi reveal insights into the obligate biotrophic and pathogenic lifestyle of Synchytrium endobioticum.</title>
        <authorList>
            <person name="van de Vossenberg B.T.L.H."/>
            <person name="Warris S."/>
            <person name="Nguyen H.D.T."/>
            <person name="van Gent-Pelzer M.P.E."/>
            <person name="Joly D.L."/>
            <person name="van de Geest H.C."/>
            <person name="Bonants P.J.M."/>
            <person name="Smith D.S."/>
            <person name="Levesque C.A."/>
            <person name="van der Lee T.A.J."/>
        </authorList>
    </citation>
    <scope>NUCLEOTIDE SEQUENCE [LARGE SCALE GENOMIC DNA]</scope>
    <source>
        <strain evidence="9 10">CBS 675.73</strain>
    </source>
</reference>
<dbReference type="GO" id="GO:0005254">
    <property type="term" value="F:chloride channel activity"/>
    <property type="evidence" value="ECO:0007669"/>
    <property type="project" value="InterPro"/>
</dbReference>
<accession>A0A507E3I9</accession>
<dbReference type="EMBL" id="QEAP01000734">
    <property type="protein sequence ID" value="TPX58643.1"/>
    <property type="molecule type" value="Genomic_DNA"/>
</dbReference>
<keyword evidence="10" id="KW-1185">Reference proteome</keyword>
<gene>
    <name evidence="9" type="ORF">CcCBS67573_g09148</name>
</gene>
<protein>
    <submittedName>
        <fullName evidence="9">Uncharacterized protein</fullName>
    </submittedName>
</protein>
<evidence type="ECO:0000256" key="7">
    <source>
        <dbReference type="ARBA" id="ARBA00023136"/>
    </source>
</evidence>
<evidence type="ECO:0000256" key="8">
    <source>
        <dbReference type="SAM" id="Phobius"/>
    </source>
</evidence>
<comment type="subcellular location">
    <subcellularLocation>
        <location evidence="1">Cell membrane</location>
        <topology evidence="1">Multi-pass membrane protein</topology>
    </subcellularLocation>
</comment>
<evidence type="ECO:0000313" key="10">
    <source>
        <dbReference type="Proteomes" id="UP000320333"/>
    </source>
</evidence>
<evidence type="ECO:0000256" key="4">
    <source>
        <dbReference type="ARBA" id="ARBA00022692"/>
    </source>
</evidence>
<feature type="transmembrane region" description="Helical" evidence="8">
    <location>
        <begin position="55"/>
        <end position="75"/>
    </location>
</feature>
<evidence type="ECO:0000256" key="1">
    <source>
        <dbReference type="ARBA" id="ARBA00004651"/>
    </source>
</evidence>
<keyword evidence="2" id="KW-0813">Transport</keyword>
<sequence>MSEPVQVVVSGATPTGTQWDPVRRAVQTLGQNVKNTNTDTWSDVLRLSSSVMPKVLVPALGMAAWAALVAVFHIVKDVNFLKTLGLPNSMILISVLGTAMGLLLVFRVNTAYDRFWEGRKVWSIVHFQCRNLARFIWVYVQPKSVEEAQQQKGAMNLLIAFPAALKHALREEPGHRWADLGPYVQHIKDFGADVQRSTSGLIIPIEVLVHLQSYVNRYPAYQFPASNAIAALADAVSNLQRVRTTPIPAAYTLHLKQTLIVYLLSLPFQIVVQLQWFTIPVTFFSALIMLGIEVIGGEIENPFGFDNNDLPQDDYCDAIAHEISQIMAADDPTADAFGWIQPFSLNNNKVDSQSLKVHLQAALEASVRRKETGQHHWVESLLGKIVSVIQS</sequence>
<dbReference type="AlphaFoldDB" id="A0A507E3I9"/>
<dbReference type="PANTHER" id="PTHR33281">
    <property type="entry name" value="UPF0187 PROTEIN YNEE"/>
    <property type="match status" value="1"/>
</dbReference>
<dbReference type="Pfam" id="PF25539">
    <property type="entry name" value="Bestrophin_2"/>
    <property type="match status" value="1"/>
</dbReference>
<dbReference type="OrthoDB" id="1368at2759"/>
<keyword evidence="3" id="KW-1003">Cell membrane</keyword>
<evidence type="ECO:0000256" key="2">
    <source>
        <dbReference type="ARBA" id="ARBA00022448"/>
    </source>
</evidence>
<evidence type="ECO:0000256" key="3">
    <source>
        <dbReference type="ARBA" id="ARBA00022475"/>
    </source>
</evidence>